<comment type="caution">
    <text evidence="2">The sequence shown here is derived from an EMBL/GenBank/DDBJ whole genome shotgun (WGS) entry which is preliminary data.</text>
</comment>
<dbReference type="Proteomes" id="UP001159364">
    <property type="component" value="Linkage Group LG12"/>
</dbReference>
<dbReference type="Pfam" id="PF14111">
    <property type="entry name" value="DUF4283"/>
    <property type="match status" value="1"/>
</dbReference>
<name>A0AAV8SAF2_9ROSI</name>
<dbReference type="AlphaFoldDB" id="A0AAV8SAF2"/>
<dbReference type="PANTHER" id="PTHR31286:SF165">
    <property type="entry name" value="DUF4283 DOMAIN-CONTAINING PROTEIN"/>
    <property type="match status" value="1"/>
</dbReference>
<gene>
    <name evidence="2" type="ORF">K2173_013750</name>
</gene>
<proteinExistence type="predicted"/>
<sequence>MGNKAKRLSVAMGSKAKLVDGSMDWRKLFVPSTEQSLQYFPPKVAEGSVLVEPPPEVFDIGVQVWANSLILQFIDRSPPFESLKRTLQHLWGQNGDVEIKSIGTNLYIVRLSSAEVRDAILEGGPWHVQNKPVIVRKWEPGMTRFAV</sequence>
<keyword evidence="3" id="KW-1185">Reference proteome</keyword>
<evidence type="ECO:0000313" key="3">
    <source>
        <dbReference type="Proteomes" id="UP001159364"/>
    </source>
</evidence>
<dbReference type="PANTHER" id="PTHR31286">
    <property type="entry name" value="GLYCINE-RICH CELL WALL STRUCTURAL PROTEIN 1.8-LIKE"/>
    <property type="match status" value="1"/>
</dbReference>
<organism evidence="2 3">
    <name type="scientific">Erythroxylum novogranatense</name>
    <dbReference type="NCBI Taxonomy" id="1862640"/>
    <lineage>
        <taxon>Eukaryota</taxon>
        <taxon>Viridiplantae</taxon>
        <taxon>Streptophyta</taxon>
        <taxon>Embryophyta</taxon>
        <taxon>Tracheophyta</taxon>
        <taxon>Spermatophyta</taxon>
        <taxon>Magnoliopsida</taxon>
        <taxon>eudicotyledons</taxon>
        <taxon>Gunneridae</taxon>
        <taxon>Pentapetalae</taxon>
        <taxon>rosids</taxon>
        <taxon>fabids</taxon>
        <taxon>Malpighiales</taxon>
        <taxon>Erythroxylaceae</taxon>
        <taxon>Erythroxylum</taxon>
    </lineage>
</organism>
<dbReference type="InterPro" id="IPR040256">
    <property type="entry name" value="At4g02000-like"/>
</dbReference>
<evidence type="ECO:0000313" key="2">
    <source>
        <dbReference type="EMBL" id="KAJ8749143.1"/>
    </source>
</evidence>
<accession>A0AAV8SAF2</accession>
<reference evidence="2 3" key="1">
    <citation type="submission" date="2021-09" db="EMBL/GenBank/DDBJ databases">
        <title>Genomic insights and catalytic innovation underlie evolution of tropane alkaloids biosynthesis.</title>
        <authorList>
            <person name="Wang Y.-J."/>
            <person name="Tian T."/>
            <person name="Huang J.-P."/>
            <person name="Huang S.-X."/>
        </authorList>
    </citation>
    <scope>NUCLEOTIDE SEQUENCE [LARGE SCALE GENOMIC DNA]</scope>
    <source>
        <strain evidence="2">KIB-2018</strain>
        <tissue evidence="2">Leaf</tissue>
    </source>
</reference>
<evidence type="ECO:0000259" key="1">
    <source>
        <dbReference type="Pfam" id="PF14111"/>
    </source>
</evidence>
<dbReference type="EMBL" id="JAIWQS010000012">
    <property type="protein sequence ID" value="KAJ8749143.1"/>
    <property type="molecule type" value="Genomic_DNA"/>
</dbReference>
<protein>
    <recommendedName>
        <fullName evidence="1">DUF4283 domain-containing protein</fullName>
    </recommendedName>
</protein>
<dbReference type="InterPro" id="IPR025558">
    <property type="entry name" value="DUF4283"/>
</dbReference>
<feature type="domain" description="DUF4283" evidence="1">
    <location>
        <begin position="63"/>
        <end position="141"/>
    </location>
</feature>